<dbReference type="GO" id="GO:0030148">
    <property type="term" value="P:sphingolipid biosynthetic process"/>
    <property type="evidence" value="ECO:0007669"/>
    <property type="project" value="TreeGrafter"/>
</dbReference>
<gene>
    <name evidence="2" type="ORF">B0J13DRAFT_530441</name>
</gene>
<dbReference type="PANTHER" id="PTHR43550:SF3">
    <property type="entry name" value="3-KETODIHYDROSPHINGOSINE REDUCTASE"/>
    <property type="match status" value="1"/>
</dbReference>
<dbReference type="PANTHER" id="PTHR43550">
    <property type="entry name" value="3-KETODIHYDROSPHINGOSINE REDUCTASE"/>
    <property type="match status" value="1"/>
</dbReference>
<dbReference type="Proteomes" id="UP000717696">
    <property type="component" value="Unassembled WGS sequence"/>
</dbReference>
<comment type="caution">
    <text evidence="2">The sequence shown here is derived from an EMBL/GenBank/DDBJ whole genome shotgun (WGS) entry which is preliminary data.</text>
</comment>
<dbReference type="GO" id="GO:0005789">
    <property type="term" value="C:endoplasmic reticulum membrane"/>
    <property type="evidence" value="ECO:0007669"/>
    <property type="project" value="TreeGrafter"/>
</dbReference>
<protein>
    <submittedName>
        <fullName evidence="2">Uncharacterized protein</fullName>
    </submittedName>
</protein>
<dbReference type="InterPro" id="IPR036291">
    <property type="entry name" value="NAD(P)-bd_dom_sf"/>
</dbReference>
<name>A0A9P9DXV7_9HYPO</name>
<reference evidence="2" key="1">
    <citation type="journal article" date="2021" name="Nat. Commun.">
        <title>Genetic determinants of endophytism in the Arabidopsis root mycobiome.</title>
        <authorList>
            <person name="Mesny F."/>
            <person name="Miyauchi S."/>
            <person name="Thiergart T."/>
            <person name="Pickel B."/>
            <person name="Atanasova L."/>
            <person name="Karlsson M."/>
            <person name="Huettel B."/>
            <person name="Barry K.W."/>
            <person name="Haridas S."/>
            <person name="Chen C."/>
            <person name="Bauer D."/>
            <person name="Andreopoulos W."/>
            <person name="Pangilinan J."/>
            <person name="LaButti K."/>
            <person name="Riley R."/>
            <person name="Lipzen A."/>
            <person name="Clum A."/>
            <person name="Drula E."/>
            <person name="Henrissat B."/>
            <person name="Kohler A."/>
            <person name="Grigoriev I.V."/>
            <person name="Martin F.M."/>
            <person name="Hacquard S."/>
        </authorList>
    </citation>
    <scope>NUCLEOTIDE SEQUENCE</scope>
    <source>
        <strain evidence="2">MPI-CAGE-AT-0021</strain>
    </source>
</reference>
<sequence length="199" mass="21897">MPHILVNLVMLPAIGSLVQGKTTSEISVQSPPDNVNHIPSTKDACRSFTKTYHHSAYPALDPSQTTLSAQDEVVFITGGSQDIGKPIINYFVLAKAEAVIITGRTKQTLAQTAHELDLAAEHNSAQTKALYYVDDVLDYVVTNKFLTIVRNQFGQVDMLINKPTYFCVPRDDITNKRGNIRRVSSPSPDAMLLLNCPVQ</sequence>
<feature type="signal peptide" evidence="1">
    <location>
        <begin position="1"/>
        <end position="20"/>
    </location>
</feature>
<dbReference type="AlphaFoldDB" id="A0A9P9DXV7"/>
<proteinExistence type="predicted"/>
<dbReference type="Pfam" id="PF00106">
    <property type="entry name" value="adh_short"/>
    <property type="match status" value="1"/>
</dbReference>
<organism evidence="2 3">
    <name type="scientific">Dactylonectria estremocensis</name>
    <dbReference type="NCBI Taxonomy" id="1079267"/>
    <lineage>
        <taxon>Eukaryota</taxon>
        <taxon>Fungi</taxon>
        <taxon>Dikarya</taxon>
        <taxon>Ascomycota</taxon>
        <taxon>Pezizomycotina</taxon>
        <taxon>Sordariomycetes</taxon>
        <taxon>Hypocreomycetidae</taxon>
        <taxon>Hypocreales</taxon>
        <taxon>Nectriaceae</taxon>
        <taxon>Dactylonectria</taxon>
    </lineage>
</organism>
<dbReference type="SUPFAM" id="SSF51735">
    <property type="entry name" value="NAD(P)-binding Rossmann-fold domains"/>
    <property type="match status" value="1"/>
</dbReference>
<keyword evidence="1" id="KW-0732">Signal</keyword>
<evidence type="ECO:0000313" key="3">
    <source>
        <dbReference type="Proteomes" id="UP000717696"/>
    </source>
</evidence>
<dbReference type="GO" id="GO:0006666">
    <property type="term" value="P:3-keto-sphinganine metabolic process"/>
    <property type="evidence" value="ECO:0007669"/>
    <property type="project" value="TreeGrafter"/>
</dbReference>
<dbReference type="EMBL" id="JAGMUU010000022">
    <property type="protein sequence ID" value="KAH7127750.1"/>
    <property type="molecule type" value="Genomic_DNA"/>
</dbReference>
<keyword evidence="3" id="KW-1185">Reference proteome</keyword>
<evidence type="ECO:0000313" key="2">
    <source>
        <dbReference type="EMBL" id="KAH7127750.1"/>
    </source>
</evidence>
<dbReference type="Gene3D" id="3.40.50.720">
    <property type="entry name" value="NAD(P)-binding Rossmann-like Domain"/>
    <property type="match status" value="1"/>
</dbReference>
<evidence type="ECO:0000256" key="1">
    <source>
        <dbReference type="SAM" id="SignalP"/>
    </source>
</evidence>
<feature type="chain" id="PRO_5040251528" evidence="1">
    <location>
        <begin position="21"/>
        <end position="199"/>
    </location>
</feature>
<dbReference type="OrthoDB" id="1933717at2759"/>
<accession>A0A9P9DXV7</accession>
<dbReference type="GO" id="GO:0047560">
    <property type="term" value="F:3-dehydrosphinganine reductase activity"/>
    <property type="evidence" value="ECO:0007669"/>
    <property type="project" value="TreeGrafter"/>
</dbReference>
<dbReference type="InterPro" id="IPR002347">
    <property type="entry name" value="SDR_fam"/>
</dbReference>